<dbReference type="Proteomes" id="UP000182345">
    <property type="component" value="Unassembled WGS sequence"/>
</dbReference>
<evidence type="ECO:0000313" key="2">
    <source>
        <dbReference type="Proteomes" id="UP000182345"/>
    </source>
</evidence>
<accession>A0A1J4RYG8</accession>
<reference evidence="1 2" key="1">
    <citation type="journal article" date="2016" name="Environ. Microbiol.">
        <title>Genomic resolution of a cold subsurface aquifer community provides metabolic insights for novel microbes adapted to high CO concentrations.</title>
        <authorList>
            <person name="Probst A.J."/>
            <person name="Castelle C.J."/>
            <person name="Singh A."/>
            <person name="Brown C.T."/>
            <person name="Anantharaman K."/>
            <person name="Sharon I."/>
            <person name="Hug L.A."/>
            <person name="Burstein D."/>
            <person name="Emerson J.B."/>
            <person name="Thomas B.C."/>
            <person name="Banfield J.F."/>
        </authorList>
    </citation>
    <scope>NUCLEOTIDE SEQUENCE [LARGE SCALE GENOMIC DNA]</scope>
    <source>
        <strain evidence="1">CG1_02_44_10</strain>
    </source>
</reference>
<organism evidence="1 2">
    <name type="scientific">Candidatus Collierbacteria bacterium CG1_02_44_10</name>
    <dbReference type="NCBI Taxonomy" id="1805087"/>
    <lineage>
        <taxon>Bacteria</taxon>
        <taxon>Candidatus Collieribacteriota</taxon>
    </lineage>
</organism>
<name>A0A1J4RYG8_9BACT</name>
<dbReference type="AlphaFoldDB" id="A0A1J4RYG8"/>
<dbReference type="EMBL" id="MNUK01000020">
    <property type="protein sequence ID" value="OIN92257.1"/>
    <property type="molecule type" value="Genomic_DNA"/>
</dbReference>
<comment type="caution">
    <text evidence="1">The sequence shown here is derived from an EMBL/GenBank/DDBJ whole genome shotgun (WGS) entry which is preliminary data.</text>
</comment>
<evidence type="ECO:0000313" key="1">
    <source>
        <dbReference type="EMBL" id="OIN92257.1"/>
    </source>
</evidence>
<sequence length="149" mass="17263">MSPEDNTNTEKGKSSYIAFKEAQSDEDRIIALLEVQRADMESEIDAWNYRKAVADILKIDELVYEDLMSFALEHYFLKSLEDIAVSIDLEQVTCKELEIVFIDPKSGQDIRMSVSELQKYIEERYKNNKIIAIDRSAKQIISKYSKIPD</sequence>
<proteinExistence type="predicted"/>
<gene>
    <name evidence="1" type="ORF">AUJ42_00640</name>
</gene>
<protein>
    <submittedName>
        <fullName evidence="1">Uncharacterized protein</fullName>
    </submittedName>
</protein>